<evidence type="ECO:0000313" key="3">
    <source>
        <dbReference type="EMBL" id="KNC77327.1"/>
    </source>
</evidence>
<accession>A0A0L0FKM0</accession>
<dbReference type="InterPro" id="IPR040285">
    <property type="entry name" value="ProX/PRXD1"/>
</dbReference>
<reference evidence="3 4" key="1">
    <citation type="submission" date="2011-02" db="EMBL/GenBank/DDBJ databases">
        <title>The Genome Sequence of Sphaeroforma arctica JP610.</title>
        <authorList>
            <consortium name="The Broad Institute Genome Sequencing Platform"/>
            <person name="Russ C."/>
            <person name="Cuomo C."/>
            <person name="Young S.K."/>
            <person name="Zeng Q."/>
            <person name="Gargeya S."/>
            <person name="Alvarado L."/>
            <person name="Berlin A."/>
            <person name="Chapman S.B."/>
            <person name="Chen Z."/>
            <person name="Freedman E."/>
            <person name="Gellesch M."/>
            <person name="Goldberg J."/>
            <person name="Griggs A."/>
            <person name="Gujja S."/>
            <person name="Heilman E."/>
            <person name="Heiman D."/>
            <person name="Howarth C."/>
            <person name="Mehta T."/>
            <person name="Neiman D."/>
            <person name="Pearson M."/>
            <person name="Roberts A."/>
            <person name="Saif S."/>
            <person name="Shea T."/>
            <person name="Shenoy N."/>
            <person name="Sisk P."/>
            <person name="Stolte C."/>
            <person name="Sykes S."/>
            <person name="White J."/>
            <person name="Yandava C."/>
            <person name="Burger G."/>
            <person name="Gray M.W."/>
            <person name="Holland P.W.H."/>
            <person name="King N."/>
            <person name="Lang F.B.F."/>
            <person name="Roger A.J."/>
            <person name="Ruiz-Trillo I."/>
            <person name="Haas B."/>
            <person name="Nusbaum C."/>
            <person name="Birren B."/>
        </authorList>
    </citation>
    <scope>NUCLEOTIDE SEQUENCE [LARGE SCALE GENOMIC DNA]</scope>
    <source>
        <strain evidence="3 4">JP610</strain>
    </source>
</reference>
<dbReference type="Proteomes" id="UP000054560">
    <property type="component" value="Unassembled WGS sequence"/>
</dbReference>
<dbReference type="InterPro" id="IPR036754">
    <property type="entry name" value="YbaK/aa-tRNA-synt-asso_dom_sf"/>
</dbReference>
<evidence type="ECO:0000256" key="1">
    <source>
        <dbReference type="ARBA" id="ARBA00010201"/>
    </source>
</evidence>
<feature type="domain" description="YbaK/aminoacyl-tRNA synthetase-associated" evidence="2">
    <location>
        <begin position="30"/>
        <end position="157"/>
    </location>
</feature>
<gene>
    <name evidence="3" type="ORF">SARC_10207</name>
</gene>
<dbReference type="GeneID" id="25910711"/>
<organism evidence="3 4">
    <name type="scientific">Sphaeroforma arctica JP610</name>
    <dbReference type="NCBI Taxonomy" id="667725"/>
    <lineage>
        <taxon>Eukaryota</taxon>
        <taxon>Ichthyosporea</taxon>
        <taxon>Ichthyophonida</taxon>
        <taxon>Sphaeroforma</taxon>
    </lineage>
</organism>
<dbReference type="AlphaFoldDB" id="A0A0L0FKM0"/>
<keyword evidence="4" id="KW-1185">Reference proteome</keyword>
<dbReference type="RefSeq" id="XP_014151229.1">
    <property type="nucleotide sequence ID" value="XM_014295754.1"/>
</dbReference>
<dbReference type="GO" id="GO:0002161">
    <property type="term" value="F:aminoacyl-tRNA deacylase activity"/>
    <property type="evidence" value="ECO:0007669"/>
    <property type="project" value="InterPro"/>
</dbReference>
<proteinExistence type="inferred from homology"/>
<evidence type="ECO:0000313" key="4">
    <source>
        <dbReference type="Proteomes" id="UP000054560"/>
    </source>
</evidence>
<dbReference type="SUPFAM" id="SSF55826">
    <property type="entry name" value="YbaK/ProRS associated domain"/>
    <property type="match status" value="1"/>
</dbReference>
<evidence type="ECO:0000259" key="2">
    <source>
        <dbReference type="Pfam" id="PF04073"/>
    </source>
</evidence>
<protein>
    <recommendedName>
        <fullName evidence="2">YbaK/aminoacyl-tRNA synthetase-associated domain-containing protein</fullName>
    </recommendedName>
</protein>
<dbReference type="EMBL" id="KQ242767">
    <property type="protein sequence ID" value="KNC77327.1"/>
    <property type="molecule type" value="Genomic_DNA"/>
</dbReference>
<dbReference type="PANTHER" id="PTHR31423">
    <property type="entry name" value="YBAK DOMAIN-CONTAINING PROTEIN"/>
    <property type="match status" value="1"/>
</dbReference>
<dbReference type="Pfam" id="PF04073">
    <property type="entry name" value="tRNA_edit"/>
    <property type="match status" value="1"/>
</dbReference>
<name>A0A0L0FKM0_9EUKA</name>
<feature type="non-terminal residue" evidence="3">
    <location>
        <position position="158"/>
    </location>
</feature>
<dbReference type="PANTHER" id="PTHR31423:SF3">
    <property type="entry name" value="PROLYL-TRNA SYNTHETASE ASSOCIATED DOMAIN-CONTAINING PROTEIN 1-RELATED"/>
    <property type="match status" value="1"/>
</dbReference>
<dbReference type="Gene3D" id="3.90.960.10">
    <property type="entry name" value="YbaK/aminoacyl-tRNA synthetase-associated domain"/>
    <property type="match status" value="1"/>
</dbReference>
<comment type="similarity">
    <text evidence="1">Belongs to the PRORSD1 family.</text>
</comment>
<dbReference type="InterPro" id="IPR007214">
    <property type="entry name" value="YbaK/aa-tRNA-synth-assoc-dom"/>
</dbReference>
<sequence length="158" mass="17972">MRAQLDDRLRTLGIELRVHTHKAAPTCTVHEAELANWDIKGVPLVNLFVRAKKNQQLFLICTPAERKVSLMSFQRDIMKYSRANMIRFAPEETMYPTLKGCQLRERGTEHIALARATEYKVHPGCATPLAAMFADEKLTVVIDKAIMDSEQLVMVHPL</sequence>